<protein>
    <submittedName>
        <fullName evidence="10">Na+/H+ antiporter subunit D</fullName>
    </submittedName>
</protein>
<feature type="transmembrane region" description="Helical" evidence="8">
    <location>
        <begin position="238"/>
        <end position="257"/>
    </location>
</feature>
<sequence>MSLVVIAPILLPLASAIVALAAWRAPAVQRSAAVGGALIQFSAALALLNRVNQSGIQTFQVGSWPAPFGITLAVDLFGAIMLAVSGLIGVSVAFYALDGIDDERVAYGFYPLFHILLMGVNGAFATGDLFNLYVWFEVMLMASFVLMALGGTRAQLEGSVKYVVLNLLASSLFLSATGLLYGLTGTLNLAQLAQVLPGVQPHGLTLALSMLYLVAFGIKAAIFPLFFWLPASYHTPPVAVTALFSGLLTKVGAYAMIRAFTLVFRTDPLFTNTLFLVLAGLTMVTGVLGAAAQWDFRRLLSFHIISQIGYLVMGLGLASQAALAGAIYFMVHVILAKTALFLIAGMVERLRGNFDLRRLGGLYRSRPWLALGFALPALALAGLPPFSGFFAKLMLVRAGLEAGQYVIVFTALGVSLLTLFSMSKVWGEVFWKPTPAGSPADEGAGGRVSTWMVLPTVLLVMGGLALGFFAEPAIQWSQQAAFQLLHPELYIEAVLGGLP</sequence>
<dbReference type="AlphaFoldDB" id="A0A7C4PI11"/>
<evidence type="ECO:0000256" key="2">
    <source>
        <dbReference type="ARBA" id="ARBA00005346"/>
    </source>
</evidence>
<feature type="transmembrane region" description="Helical" evidence="8">
    <location>
        <begin position="203"/>
        <end position="226"/>
    </location>
</feature>
<feature type="transmembrane region" description="Helical" evidence="8">
    <location>
        <begin position="451"/>
        <end position="470"/>
    </location>
</feature>
<evidence type="ECO:0000256" key="8">
    <source>
        <dbReference type="SAM" id="Phobius"/>
    </source>
</evidence>
<dbReference type="InterPro" id="IPR003918">
    <property type="entry name" value="NADH_UbQ_OxRdtase"/>
</dbReference>
<dbReference type="InterPro" id="IPR050586">
    <property type="entry name" value="CPA3_Na-H_Antiporter_D"/>
</dbReference>
<accession>A0A7C4PI11</accession>
<evidence type="ECO:0000256" key="7">
    <source>
        <dbReference type="RuleBase" id="RU000320"/>
    </source>
</evidence>
<feature type="transmembrane region" description="Helical" evidence="8">
    <location>
        <begin position="402"/>
        <end position="422"/>
    </location>
</feature>
<reference evidence="10" key="1">
    <citation type="journal article" date="2020" name="mSystems">
        <title>Genome- and Community-Level Interaction Insights into Carbon Utilization and Element Cycling Functions of Hydrothermarchaeota in Hydrothermal Sediment.</title>
        <authorList>
            <person name="Zhou Z."/>
            <person name="Liu Y."/>
            <person name="Xu W."/>
            <person name="Pan J."/>
            <person name="Luo Z.H."/>
            <person name="Li M."/>
        </authorList>
    </citation>
    <scope>NUCLEOTIDE SEQUENCE [LARGE SCALE GENOMIC DNA]</scope>
    <source>
        <strain evidence="10">SpSt-573</strain>
    </source>
</reference>
<keyword evidence="3" id="KW-1003">Cell membrane</keyword>
<evidence type="ECO:0000256" key="1">
    <source>
        <dbReference type="ARBA" id="ARBA00004651"/>
    </source>
</evidence>
<organism evidence="10">
    <name type="scientific">Anaerolinea thermolimosa</name>
    <dbReference type="NCBI Taxonomy" id="229919"/>
    <lineage>
        <taxon>Bacteria</taxon>
        <taxon>Bacillati</taxon>
        <taxon>Chloroflexota</taxon>
        <taxon>Anaerolineae</taxon>
        <taxon>Anaerolineales</taxon>
        <taxon>Anaerolineaceae</taxon>
        <taxon>Anaerolinea</taxon>
    </lineage>
</organism>
<dbReference type="InterPro" id="IPR001750">
    <property type="entry name" value="ND/Mrp_TM"/>
</dbReference>
<feature type="transmembrane region" description="Helical" evidence="8">
    <location>
        <begin position="162"/>
        <end position="183"/>
    </location>
</feature>
<evidence type="ECO:0000256" key="3">
    <source>
        <dbReference type="ARBA" id="ARBA00022475"/>
    </source>
</evidence>
<feature type="domain" description="NADH:quinone oxidoreductase/Mrp antiporter transmembrane" evidence="9">
    <location>
        <begin position="127"/>
        <end position="418"/>
    </location>
</feature>
<evidence type="ECO:0000256" key="5">
    <source>
        <dbReference type="ARBA" id="ARBA00022989"/>
    </source>
</evidence>
<feature type="transmembrane region" description="Helical" evidence="8">
    <location>
        <begin position="109"/>
        <end position="126"/>
    </location>
</feature>
<feature type="transmembrane region" description="Helical" evidence="8">
    <location>
        <begin position="299"/>
        <end position="319"/>
    </location>
</feature>
<keyword evidence="6 8" id="KW-0472">Membrane</keyword>
<keyword evidence="5 8" id="KW-1133">Transmembrane helix</keyword>
<dbReference type="GO" id="GO:0042773">
    <property type="term" value="P:ATP synthesis coupled electron transport"/>
    <property type="evidence" value="ECO:0007669"/>
    <property type="project" value="InterPro"/>
</dbReference>
<evidence type="ECO:0000256" key="4">
    <source>
        <dbReference type="ARBA" id="ARBA00022692"/>
    </source>
</evidence>
<dbReference type="Pfam" id="PF00361">
    <property type="entry name" value="Proton_antipo_M"/>
    <property type="match status" value="1"/>
</dbReference>
<comment type="subcellular location">
    <subcellularLocation>
        <location evidence="1">Cell membrane</location>
        <topology evidence="1">Multi-pass membrane protein</topology>
    </subcellularLocation>
    <subcellularLocation>
        <location evidence="7">Membrane</location>
        <topology evidence="7">Multi-pass membrane protein</topology>
    </subcellularLocation>
</comment>
<comment type="caution">
    <text evidence="10">The sequence shown here is derived from an EMBL/GenBank/DDBJ whole genome shotgun (WGS) entry which is preliminary data.</text>
</comment>
<evidence type="ECO:0000313" key="10">
    <source>
        <dbReference type="EMBL" id="HGS20883.1"/>
    </source>
</evidence>
<feature type="transmembrane region" description="Helical" evidence="8">
    <location>
        <begin position="269"/>
        <end position="292"/>
    </location>
</feature>
<feature type="transmembrane region" description="Helical" evidence="8">
    <location>
        <begin position="368"/>
        <end position="390"/>
    </location>
</feature>
<comment type="similarity">
    <text evidence="2">Belongs to the CPA3 antiporters (TC 2.A.63) subunit D family.</text>
</comment>
<evidence type="ECO:0000259" key="9">
    <source>
        <dbReference type="Pfam" id="PF00361"/>
    </source>
</evidence>
<dbReference type="PANTHER" id="PTHR42703">
    <property type="entry name" value="NADH DEHYDROGENASE"/>
    <property type="match status" value="1"/>
</dbReference>
<proteinExistence type="inferred from homology"/>
<evidence type="ECO:0000256" key="6">
    <source>
        <dbReference type="ARBA" id="ARBA00023136"/>
    </source>
</evidence>
<dbReference type="GO" id="GO:0008137">
    <property type="term" value="F:NADH dehydrogenase (ubiquinone) activity"/>
    <property type="evidence" value="ECO:0007669"/>
    <property type="project" value="InterPro"/>
</dbReference>
<dbReference type="GO" id="GO:0005886">
    <property type="term" value="C:plasma membrane"/>
    <property type="evidence" value="ECO:0007669"/>
    <property type="project" value="UniProtKB-SubCell"/>
</dbReference>
<feature type="transmembrane region" description="Helical" evidence="8">
    <location>
        <begin position="76"/>
        <end position="97"/>
    </location>
</feature>
<dbReference type="EMBL" id="DSYK01000171">
    <property type="protein sequence ID" value="HGS20883.1"/>
    <property type="molecule type" value="Genomic_DNA"/>
</dbReference>
<feature type="transmembrane region" description="Helical" evidence="8">
    <location>
        <begin position="132"/>
        <end position="150"/>
    </location>
</feature>
<feature type="transmembrane region" description="Helical" evidence="8">
    <location>
        <begin position="325"/>
        <end position="347"/>
    </location>
</feature>
<gene>
    <name evidence="10" type="ORF">ENT37_03320</name>
</gene>
<name>A0A7C4PI11_9CHLR</name>
<dbReference type="PRINTS" id="PR01437">
    <property type="entry name" value="NUOXDRDTASE4"/>
</dbReference>
<dbReference type="PANTHER" id="PTHR42703:SF1">
    <property type="entry name" value="NA(+)_H(+) ANTIPORTER SUBUNIT D1"/>
    <property type="match status" value="1"/>
</dbReference>
<keyword evidence="4 7" id="KW-0812">Transmembrane</keyword>